<gene>
    <name evidence="3" type="ORF">RirG_199090</name>
</gene>
<dbReference type="GO" id="GO:0003677">
    <property type="term" value="F:DNA binding"/>
    <property type="evidence" value="ECO:0007669"/>
    <property type="project" value="InterPro"/>
</dbReference>
<evidence type="ECO:0008006" key="5">
    <source>
        <dbReference type="Google" id="ProtNLM"/>
    </source>
</evidence>
<dbReference type="InterPro" id="IPR047655">
    <property type="entry name" value="Transpos_IS630-like"/>
</dbReference>
<dbReference type="PANTHER" id="PTHR23022">
    <property type="entry name" value="TRANSPOSABLE ELEMENT-RELATED"/>
    <property type="match status" value="1"/>
</dbReference>
<evidence type="ECO:0000259" key="1">
    <source>
        <dbReference type="Pfam" id="PF01498"/>
    </source>
</evidence>
<dbReference type="AlphaFoldDB" id="A0A015JTD6"/>
<dbReference type="EMBL" id="JEMT01026929">
    <property type="protein sequence ID" value="EXX58319.1"/>
    <property type="molecule type" value="Genomic_DNA"/>
</dbReference>
<dbReference type="Gene3D" id="1.10.10.10">
    <property type="entry name" value="Winged helix-like DNA-binding domain superfamily/Winged helix DNA-binding domain"/>
    <property type="match status" value="1"/>
</dbReference>
<proteinExistence type="predicted"/>
<dbReference type="SUPFAM" id="SSF46689">
    <property type="entry name" value="Homeodomain-like"/>
    <property type="match status" value="1"/>
</dbReference>
<dbReference type="Pfam" id="PF13358">
    <property type="entry name" value="DDE_3"/>
    <property type="match status" value="1"/>
</dbReference>
<reference evidence="3 4" key="1">
    <citation type="submission" date="2014-02" db="EMBL/GenBank/DDBJ databases">
        <title>Single nucleus genome sequencing reveals high similarity among nuclei of an endomycorrhizal fungus.</title>
        <authorList>
            <person name="Lin K."/>
            <person name="Geurts R."/>
            <person name="Zhang Z."/>
            <person name="Limpens E."/>
            <person name="Saunders D.G."/>
            <person name="Mu D."/>
            <person name="Pang E."/>
            <person name="Cao H."/>
            <person name="Cha H."/>
            <person name="Lin T."/>
            <person name="Zhou Q."/>
            <person name="Shang Y."/>
            <person name="Li Y."/>
            <person name="Ivanov S."/>
            <person name="Sharma T."/>
            <person name="Velzen R.V."/>
            <person name="Ruijter N.D."/>
            <person name="Aanen D.K."/>
            <person name="Win J."/>
            <person name="Kamoun S."/>
            <person name="Bisseling T."/>
            <person name="Huang S."/>
        </authorList>
    </citation>
    <scope>NUCLEOTIDE SEQUENCE [LARGE SCALE GENOMIC DNA]</scope>
    <source>
        <strain evidence="4">DAOM197198w</strain>
    </source>
</reference>
<keyword evidence="4" id="KW-1185">Reference proteome</keyword>
<dbReference type="InterPro" id="IPR036397">
    <property type="entry name" value="RNaseH_sf"/>
</dbReference>
<dbReference type="STRING" id="1432141.A0A015JTD6"/>
<dbReference type="InterPro" id="IPR038717">
    <property type="entry name" value="Tc1-like_DDE_dom"/>
</dbReference>
<protein>
    <recommendedName>
        <fullName evidence="5">Transposable element tc3 transposase</fullName>
    </recommendedName>
</protein>
<evidence type="ECO:0000259" key="2">
    <source>
        <dbReference type="Pfam" id="PF13358"/>
    </source>
</evidence>
<dbReference type="GO" id="GO:0006313">
    <property type="term" value="P:DNA transposition"/>
    <property type="evidence" value="ECO:0007669"/>
    <property type="project" value="InterPro"/>
</dbReference>
<sequence length="342" mass="38677">MKPLTPKTRGAIVYGHNCGQSSRTIAKQLGCGKTTVNDILKRFHETHSLTPKKQTGRPPLLNSPAQQELKEFVQENGENCRLCTKKLATVWTARTEQPVSAITIRRNLKKVGLTACIPRKKPALSEAHCQARLEWAHAHENWSARKWRRVLFSDESTFTQFQQGRQGKVWREPGEELNPDCISVTVKHSPSKMFWGCFSWNGLGPIVPLNGSVTGQTHAITIKDYVVPTLQRHFPQGNGIFQEDNAPPHRSKVATAAHENAGIVVLDWPAQSPDLNPIENLWAEMKMMVRRRTPPPSNIKVLEKYVKDAWKDIPLEYYKKLVNSMPKRIEAVIAANGNRINY</sequence>
<feature type="domain" description="Transposase Tc1-like" evidence="1">
    <location>
        <begin position="82"/>
        <end position="140"/>
    </location>
</feature>
<dbReference type="InterPro" id="IPR036388">
    <property type="entry name" value="WH-like_DNA-bd_sf"/>
</dbReference>
<dbReference type="OrthoDB" id="2446457at2759"/>
<feature type="domain" description="Tc1-like transposase DDE" evidence="2">
    <location>
        <begin position="149"/>
        <end position="292"/>
    </location>
</feature>
<evidence type="ECO:0000313" key="3">
    <source>
        <dbReference type="EMBL" id="EXX58319.1"/>
    </source>
</evidence>
<dbReference type="InterPro" id="IPR002492">
    <property type="entry name" value="Transposase_Tc1-like"/>
</dbReference>
<dbReference type="Proteomes" id="UP000022910">
    <property type="component" value="Unassembled WGS sequence"/>
</dbReference>
<dbReference type="NCBIfam" id="NF033545">
    <property type="entry name" value="transpos_IS630"/>
    <property type="match status" value="1"/>
</dbReference>
<dbReference type="OMA" id="LETICME"/>
<dbReference type="Pfam" id="PF13551">
    <property type="entry name" value="HTH_29"/>
    <property type="match status" value="1"/>
</dbReference>
<comment type="caution">
    <text evidence="3">The sequence shown here is derived from an EMBL/GenBank/DDBJ whole genome shotgun (WGS) entry which is preliminary data.</text>
</comment>
<dbReference type="Pfam" id="PF01498">
    <property type="entry name" value="HTH_Tnp_Tc3_2"/>
    <property type="match status" value="1"/>
</dbReference>
<accession>A0A015JTD6</accession>
<dbReference type="HOGENOM" id="CLU_033666_0_6_1"/>
<dbReference type="Gene3D" id="3.30.420.10">
    <property type="entry name" value="Ribonuclease H-like superfamily/Ribonuclease H"/>
    <property type="match status" value="1"/>
</dbReference>
<dbReference type="InterPro" id="IPR052338">
    <property type="entry name" value="Transposase_5"/>
</dbReference>
<name>A0A015JTD6_RHIIW</name>
<evidence type="ECO:0000313" key="4">
    <source>
        <dbReference type="Proteomes" id="UP000022910"/>
    </source>
</evidence>
<dbReference type="PANTHER" id="PTHR23022:SF135">
    <property type="entry name" value="SI:DKEY-77F5.3"/>
    <property type="match status" value="1"/>
</dbReference>
<organism evidence="3 4">
    <name type="scientific">Rhizophagus irregularis (strain DAOM 197198w)</name>
    <name type="common">Glomus intraradices</name>
    <dbReference type="NCBI Taxonomy" id="1432141"/>
    <lineage>
        <taxon>Eukaryota</taxon>
        <taxon>Fungi</taxon>
        <taxon>Fungi incertae sedis</taxon>
        <taxon>Mucoromycota</taxon>
        <taxon>Glomeromycotina</taxon>
        <taxon>Glomeromycetes</taxon>
        <taxon>Glomerales</taxon>
        <taxon>Glomeraceae</taxon>
        <taxon>Rhizophagus</taxon>
    </lineage>
</organism>
<dbReference type="GO" id="GO:0015074">
    <property type="term" value="P:DNA integration"/>
    <property type="evidence" value="ECO:0007669"/>
    <property type="project" value="InterPro"/>
</dbReference>
<dbReference type="InterPro" id="IPR009057">
    <property type="entry name" value="Homeodomain-like_sf"/>
</dbReference>